<proteinExistence type="predicted"/>
<gene>
    <name evidence="3" type="ORF">A3C87_03935</name>
</gene>
<evidence type="ECO:0000313" key="4">
    <source>
        <dbReference type="Proteomes" id="UP000176511"/>
    </source>
</evidence>
<feature type="compositionally biased region" description="Gly residues" evidence="1">
    <location>
        <begin position="12"/>
        <end position="45"/>
    </location>
</feature>
<protein>
    <recommendedName>
        <fullName evidence="2">CxxC-x17-CxxC domain-containing protein</fullName>
    </recommendedName>
</protein>
<dbReference type="Pfam" id="PF23477">
    <property type="entry name" value="zf_Tbcl_2"/>
    <property type="match status" value="1"/>
</dbReference>
<dbReference type="InterPro" id="IPR026363">
    <property type="entry name" value="CxxC-x17-CxxC_dom"/>
</dbReference>
<reference evidence="3 4" key="1">
    <citation type="journal article" date="2016" name="Nat. Commun.">
        <title>Thousands of microbial genomes shed light on interconnected biogeochemical processes in an aquifer system.</title>
        <authorList>
            <person name="Anantharaman K."/>
            <person name="Brown C.T."/>
            <person name="Hug L.A."/>
            <person name="Sharon I."/>
            <person name="Castelle C.J."/>
            <person name="Probst A.J."/>
            <person name="Thomas B.C."/>
            <person name="Singh A."/>
            <person name="Wilkins M.J."/>
            <person name="Karaoz U."/>
            <person name="Brodie E.L."/>
            <person name="Williams K.H."/>
            <person name="Hubbard S.S."/>
            <person name="Banfield J.F."/>
        </authorList>
    </citation>
    <scope>NUCLEOTIDE SEQUENCE [LARGE SCALE GENOMIC DNA]</scope>
</reference>
<name>A0A1F6DMQ8_9BACT</name>
<dbReference type="NCBIfam" id="TIGR04272">
    <property type="entry name" value="cxxc_cxxc_Mbark"/>
    <property type="match status" value="1"/>
</dbReference>
<feature type="region of interest" description="Disordered" evidence="1">
    <location>
        <begin position="87"/>
        <end position="115"/>
    </location>
</feature>
<comment type="caution">
    <text evidence="3">The sequence shown here is derived from an EMBL/GenBank/DDBJ whole genome shotgun (WGS) entry which is preliminary data.</text>
</comment>
<evidence type="ECO:0000313" key="3">
    <source>
        <dbReference type="EMBL" id="OGG62607.1"/>
    </source>
</evidence>
<evidence type="ECO:0000256" key="1">
    <source>
        <dbReference type="SAM" id="MobiDB-lite"/>
    </source>
</evidence>
<dbReference type="STRING" id="1798491.A3C87_03935"/>
<feature type="domain" description="CxxC-x17-CxxC" evidence="2">
    <location>
        <begin position="56"/>
        <end position="91"/>
    </location>
</feature>
<accession>A0A1F6DMQ8</accession>
<feature type="region of interest" description="Disordered" evidence="1">
    <location>
        <begin position="1"/>
        <end position="59"/>
    </location>
</feature>
<dbReference type="EMBL" id="MFLE01000003">
    <property type="protein sequence ID" value="OGG62607.1"/>
    <property type="molecule type" value="Genomic_DNA"/>
</dbReference>
<feature type="compositionally biased region" description="Basic and acidic residues" evidence="1">
    <location>
        <begin position="92"/>
        <end position="112"/>
    </location>
</feature>
<evidence type="ECO:0000259" key="2">
    <source>
        <dbReference type="Pfam" id="PF23477"/>
    </source>
</evidence>
<sequence length="197" mass="20912">MKNFKEGKSFGSRGGFGGDKRGGGFSGGKRPSFGGGSRPSFGGGSRPSYGGDRPSEVFKTSCSDCQKSCEVPFRPSGDRPVFCSDCFGNKRGSSEDTRSNFETRSTYRDTPKPARTPSVDLTVVLAKLDTLIKAVEKLTEAKKEVVVAPEAASETTAEEKAAPKAKKVVKKVVAAEKPAKKVAAEKKPAKKVVAKKK</sequence>
<dbReference type="AlphaFoldDB" id="A0A1F6DMQ8"/>
<organism evidence="3 4">
    <name type="scientific">Candidatus Kaiserbacteria bacterium RIFCSPHIGHO2_02_FULL_49_34</name>
    <dbReference type="NCBI Taxonomy" id="1798491"/>
    <lineage>
        <taxon>Bacteria</taxon>
        <taxon>Candidatus Kaiseribacteriota</taxon>
    </lineage>
</organism>
<dbReference type="Proteomes" id="UP000176511">
    <property type="component" value="Unassembled WGS sequence"/>
</dbReference>